<evidence type="ECO:0000256" key="3">
    <source>
        <dbReference type="ARBA" id="ARBA00022692"/>
    </source>
</evidence>
<comment type="function">
    <text evidence="6">Probably involved in transport through the plasma membrane.</text>
</comment>
<evidence type="ECO:0000313" key="8">
    <source>
        <dbReference type="Proteomes" id="UP000317494"/>
    </source>
</evidence>
<feature type="transmembrane region" description="Helical" evidence="6">
    <location>
        <begin position="495"/>
        <end position="514"/>
    </location>
</feature>
<feature type="transmembrane region" description="Helical" evidence="6">
    <location>
        <begin position="315"/>
        <end position="337"/>
    </location>
</feature>
<dbReference type="GO" id="GO:0022857">
    <property type="term" value="F:transmembrane transporter activity"/>
    <property type="evidence" value="ECO:0007669"/>
    <property type="project" value="UniProtKB-UniRule"/>
</dbReference>
<feature type="transmembrane region" description="Helical" evidence="6">
    <location>
        <begin position="270"/>
        <end position="289"/>
    </location>
</feature>
<name>A0A507CU34_9FUNG</name>
<dbReference type="Proteomes" id="UP000317494">
    <property type="component" value="Unassembled WGS sequence"/>
</dbReference>
<protein>
    <recommendedName>
        <fullName evidence="6">Protein PNS1</fullName>
    </recommendedName>
</protein>
<evidence type="ECO:0000256" key="4">
    <source>
        <dbReference type="ARBA" id="ARBA00022989"/>
    </source>
</evidence>
<keyword evidence="5 6" id="KW-0472">Membrane</keyword>
<dbReference type="VEuPathDB" id="FungiDB:SeMB42_g05022"/>
<dbReference type="PANTHER" id="PTHR12385">
    <property type="entry name" value="CHOLINE TRANSPORTER-LIKE (SLC FAMILY 44)"/>
    <property type="match status" value="1"/>
</dbReference>
<dbReference type="GO" id="GO:0005886">
    <property type="term" value="C:plasma membrane"/>
    <property type="evidence" value="ECO:0007669"/>
    <property type="project" value="UniProtKB-SubCell"/>
</dbReference>
<feature type="transmembrane region" description="Helical" evidence="6">
    <location>
        <begin position="157"/>
        <end position="178"/>
    </location>
</feature>
<dbReference type="InterPro" id="IPR007603">
    <property type="entry name" value="Choline_transptr-like"/>
</dbReference>
<keyword evidence="3 6" id="KW-0812">Transmembrane</keyword>
<feature type="transmembrane region" description="Helical" evidence="6">
    <location>
        <begin position="198"/>
        <end position="220"/>
    </location>
</feature>
<evidence type="ECO:0000256" key="2">
    <source>
        <dbReference type="ARBA" id="ARBA00007168"/>
    </source>
</evidence>
<evidence type="ECO:0000256" key="1">
    <source>
        <dbReference type="ARBA" id="ARBA00004141"/>
    </source>
</evidence>
<evidence type="ECO:0000256" key="6">
    <source>
        <dbReference type="RuleBase" id="RU368066"/>
    </source>
</evidence>
<dbReference type="PANTHER" id="PTHR12385:SF88">
    <property type="entry name" value="CHOLINE TRANSPORTER-LIKE PROTEIN CTL1"/>
    <property type="match status" value="1"/>
</dbReference>
<gene>
    <name evidence="7" type="ORF">SeMB42_g05022</name>
</gene>
<keyword evidence="8" id="KW-1185">Reference proteome</keyword>
<comment type="similarity">
    <text evidence="2 6">Belongs to the CTL (choline transporter-like) family.</text>
</comment>
<organism evidence="7 8">
    <name type="scientific">Synchytrium endobioticum</name>
    <dbReference type="NCBI Taxonomy" id="286115"/>
    <lineage>
        <taxon>Eukaryota</taxon>
        <taxon>Fungi</taxon>
        <taxon>Fungi incertae sedis</taxon>
        <taxon>Chytridiomycota</taxon>
        <taxon>Chytridiomycota incertae sedis</taxon>
        <taxon>Chytridiomycetes</taxon>
        <taxon>Synchytriales</taxon>
        <taxon>Synchytriaceae</taxon>
        <taxon>Synchytrium</taxon>
    </lineage>
</organism>
<dbReference type="Pfam" id="PF04515">
    <property type="entry name" value="Choline_transpo"/>
    <property type="match status" value="1"/>
</dbReference>
<dbReference type="AlphaFoldDB" id="A0A507CU34"/>
<feature type="transmembrane region" description="Helical" evidence="6">
    <location>
        <begin position="229"/>
        <end position="250"/>
    </location>
</feature>
<dbReference type="EMBL" id="QEAN01000224">
    <property type="protein sequence ID" value="TPX42702.1"/>
    <property type="molecule type" value="Genomic_DNA"/>
</dbReference>
<feature type="transmembrane region" description="Helical" evidence="6">
    <location>
        <begin position="562"/>
        <end position="582"/>
    </location>
</feature>
<feature type="transmembrane region" description="Helical" evidence="6">
    <location>
        <begin position="431"/>
        <end position="450"/>
    </location>
</feature>
<accession>A0A507CU34</accession>
<feature type="non-terminal residue" evidence="7">
    <location>
        <position position="607"/>
    </location>
</feature>
<keyword evidence="4 6" id="KW-1133">Transmembrane helix</keyword>
<evidence type="ECO:0000256" key="5">
    <source>
        <dbReference type="ARBA" id="ARBA00023136"/>
    </source>
</evidence>
<reference evidence="7 8" key="1">
    <citation type="journal article" date="2019" name="Sci. Rep.">
        <title>Comparative genomics of chytrid fungi reveal insights into the obligate biotrophic and pathogenic lifestyle of Synchytrium endobioticum.</title>
        <authorList>
            <person name="van de Vossenberg B.T.L.H."/>
            <person name="Warris S."/>
            <person name="Nguyen H.D.T."/>
            <person name="van Gent-Pelzer M.P.E."/>
            <person name="Joly D.L."/>
            <person name="van de Geest H.C."/>
            <person name="Bonants P.J.M."/>
            <person name="Smith D.S."/>
            <person name="Levesque C.A."/>
            <person name="van der Lee T.A.J."/>
        </authorList>
    </citation>
    <scope>NUCLEOTIDE SEQUENCE [LARGE SCALE GENOMIC DNA]</scope>
    <source>
        <strain evidence="7 8">MB42</strain>
    </source>
</reference>
<comment type="subcellular location">
    <subcellularLocation>
        <location evidence="6">Cell membrane</location>
        <topology evidence="6">Multi-pass membrane protein</topology>
    </subcellularLocation>
    <subcellularLocation>
        <location evidence="1">Membrane</location>
        <topology evidence="1">Multi-pass membrane protein</topology>
    </subcellularLocation>
</comment>
<sequence>MSNSNTRYQPLSASAITNATNSIYAPRSKNCKSLSDSITSDASRLFSPTFFDEELGPPIRPTLTSASFMNAAPDDPRFYEDCGQGYDDFDSNPSMTASAIPGAWGPSAVFSMGLGKSTGHHNSSHNPLYDKLLPDLEPDEYVNSYVDPEHRPYADPAFGVLFVVSFAAMMITGIVLFFTTSGVPVSQIVAGSVYNTLYRSSGLLTFLTILAVGVGVGWIWTMKRFVRPIVYLTVVAIPASCLSLFAVIFTNSILGKFQDNPALGQQYNGSMVWSLVTLAIGSSSGYLLMQKRRQIDQTIYIIELACDVLQSNPSVFLYSLALTGGFIVFSITWFAFFSRLWIVNPESSSTSTYGSNYSSFSVLFFVFMYFWTSSVVQNVQKTMIAGVVAEWWYNPRGRRRVIHYINGIELLGSENADKEVERSKTRKALKVALTTSFGSIVFASLIMAIVTTTQTIVKFLKQRTRNMDRRTSQWLVSVDSIVSTLTTLTENLNSYALVYCALTASTFCEAAVTCTRLFRRNLVLGLVTSTVTKLILALGVGAIALGTSAWAFFYASRGVGSPYAWIVGILGGIIPYFIVSFLSNIVQNTVDACFIYYLMDLDNDSCH</sequence>
<evidence type="ECO:0000313" key="7">
    <source>
        <dbReference type="EMBL" id="TPX42702.1"/>
    </source>
</evidence>
<comment type="caution">
    <text evidence="7">The sequence shown here is derived from an EMBL/GenBank/DDBJ whole genome shotgun (WGS) entry which is preliminary data.</text>
</comment>
<feature type="transmembrane region" description="Helical" evidence="6">
    <location>
        <begin position="357"/>
        <end position="376"/>
    </location>
</feature>
<proteinExistence type="inferred from homology"/>